<keyword evidence="3 13" id="KW-0964">Secreted</keyword>
<comment type="cofactor">
    <cofactor evidence="12">
        <name>Zn(2+)</name>
        <dbReference type="ChEBI" id="CHEBI:29105"/>
    </cofactor>
    <text evidence="12">Binds 1 zinc ion per subunit.</text>
</comment>
<evidence type="ECO:0000256" key="2">
    <source>
        <dbReference type="ARBA" id="ARBA00006006"/>
    </source>
</evidence>
<evidence type="ECO:0000259" key="14">
    <source>
        <dbReference type="Pfam" id="PF07504"/>
    </source>
</evidence>
<dbReference type="Pfam" id="PF07504">
    <property type="entry name" value="FTP"/>
    <property type="match status" value="1"/>
</dbReference>
<dbReference type="PANTHER" id="PTHR33478:SF1">
    <property type="entry name" value="EXTRACELLULAR METALLOPROTEINASE MEP"/>
    <property type="match status" value="1"/>
</dbReference>
<dbReference type="EMBL" id="JARJCN010000016">
    <property type="protein sequence ID" value="KAJ7093265.1"/>
    <property type="molecule type" value="Genomic_DNA"/>
</dbReference>
<dbReference type="GO" id="GO:0005615">
    <property type="term" value="C:extracellular space"/>
    <property type="evidence" value="ECO:0007669"/>
    <property type="project" value="InterPro"/>
</dbReference>
<name>A0AAD6U6U4_9AGAR</name>
<evidence type="ECO:0000256" key="13">
    <source>
        <dbReference type="RuleBase" id="RU364017"/>
    </source>
</evidence>
<feature type="domain" description="FTP" evidence="14">
    <location>
        <begin position="129"/>
        <end position="163"/>
    </location>
</feature>
<evidence type="ECO:0000256" key="4">
    <source>
        <dbReference type="ARBA" id="ARBA00022670"/>
    </source>
</evidence>
<keyword evidence="10 13" id="KW-0865">Zymogen</keyword>
<comment type="similarity">
    <text evidence="2 13">Belongs to the peptidase M36 family.</text>
</comment>
<keyword evidence="7 13" id="KW-0378">Hydrolase</keyword>
<keyword evidence="16" id="KW-1185">Reference proteome</keyword>
<dbReference type="GO" id="GO:0006508">
    <property type="term" value="P:proteolysis"/>
    <property type="evidence" value="ECO:0007669"/>
    <property type="project" value="UniProtKB-KW"/>
</dbReference>
<comment type="caution">
    <text evidence="15">The sequence shown here is derived from an EMBL/GenBank/DDBJ whole genome shotgun (WGS) entry which is preliminary data.</text>
</comment>
<keyword evidence="6" id="KW-0732">Signal</keyword>
<evidence type="ECO:0000256" key="11">
    <source>
        <dbReference type="PIRSR" id="PIRSR601842-1"/>
    </source>
</evidence>
<feature type="binding site" evidence="12">
    <location>
        <position position="455"/>
    </location>
    <ligand>
        <name>Zn(2+)</name>
        <dbReference type="ChEBI" id="CHEBI:29105"/>
        <note>catalytic</note>
    </ligand>
</feature>
<dbReference type="InterPro" id="IPR050371">
    <property type="entry name" value="Fungal_virulence_M36"/>
</dbReference>
<evidence type="ECO:0000256" key="6">
    <source>
        <dbReference type="ARBA" id="ARBA00022729"/>
    </source>
</evidence>
<proteinExistence type="inferred from homology"/>
<evidence type="ECO:0000313" key="16">
    <source>
        <dbReference type="Proteomes" id="UP001222325"/>
    </source>
</evidence>
<dbReference type="InterPro" id="IPR011096">
    <property type="entry name" value="FTP_domain"/>
</dbReference>
<dbReference type="SUPFAM" id="SSF55486">
    <property type="entry name" value="Metalloproteases ('zincins'), catalytic domain"/>
    <property type="match status" value="1"/>
</dbReference>
<feature type="active site" evidence="11">
    <location>
        <position position="427"/>
    </location>
</feature>
<dbReference type="Pfam" id="PF02128">
    <property type="entry name" value="Peptidase_M36"/>
    <property type="match status" value="1"/>
</dbReference>
<dbReference type="CDD" id="cd09596">
    <property type="entry name" value="M36"/>
    <property type="match status" value="1"/>
</dbReference>
<evidence type="ECO:0000256" key="3">
    <source>
        <dbReference type="ARBA" id="ARBA00022525"/>
    </source>
</evidence>
<dbReference type="InterPro" id="IPR001842">
    <property type="entry name" value="Peptidase_M36"/>
</dbReference>
<dbReference type="PRINTS" id="PR00999">
    <property type="entry name" value="FUNGALYSIN"/>
</dbReference>
<evidence type="ECO:0000256" key="1">
    <source>
        <dbReference type="ARBA" id="ARBA00004613"/>
    </source>
</evidence>
<comment type="subcellular location">
    <subcellularLocation>
        <location evidence="1 13">Secreted</location>
    </subcellularLocation>
</comment>
<evidence type="ECO:0000256" key="9">
    <source>
        <dbReference type="ARBA" id="ARBA00023049"/>
    </source>
</evidence>
<dbReference type="GO" id="GO:0004222">
    <property type="term" value="F:metalloendopeptidase activity"/>
    <property type="evidence" value="ECO:0007669"/>
    <property type="project" value="InterPro"/>
</dbReference>
<accession>A0AAD6U6U4</accession>
<feature type="binding site" evidence="12">
    <location>
        <position position="426"/>
    </location>
    <ligand>
        <name>Zn(2+)</name>
        <dbReference type="ChEBI" id="CHEBI:29105"/>
        <note>catalytic</note>
    </ligand>
</feature>
<dbReference type="Gene3D" id="3.10.170.10">
    <property type="match status" value="1"/>
</dbReference>
<keyword evidence="9 13" id="KW-0482">Metalloprotease</keyword>
<dbReference type="Gene3D" id="1.10.390.10">
    <property type="entry name" value="Neutral Protease Domain 2"/>
    <property type="match status" value="1"/>
</dbReference>
<reference evidence="15" key="1">
    <citation type="submission" date="2023-03" db="EMBL/GenBank/DDBJ databases">
        <title>Massive genome expansion in bonnet fungi (Mycena s.s.) driven by repeated elements and novel gene families across ecological guilds.</title>
        <authorList>
            <consortium name="Lawrence Berkeley National Laboratory"/>
            <person name="Harder C.B."/>
            <person name="Miyauchi S."/>
            <person name="Viragh M."/>
            <person name="Kuo A."/>
            <person name="Thoen E."/>
            <person name="Andreopoulos B."/>
            <person name="Lu D."/>
            <person name="Skrede I."/>
            <person name="Drula E."/>
            <person name="Henrissat B."/>
            <person name="Morin E."/>
            <person name="Kohler A."/>
            <person name="Barry K."/>
            <person name="LaButti K."/>
            <person name="Morin E."/>
            <person name="Salamov A."/>
            <person name="Lipzen A."/>
            <person name="Mereny Z."/>
            <person name="Hegedus B."/>
            <person name="Baldrian P."/>
            <person name="Stursova M."/>
            <person name="Weitz H."/>
            <person name="Taylor A."/>
            <person name="Grigoriev I.V."/>
            <person name="Nagy L.G."/>
            <person name="Martin F."/>
            <person name="Kauserud H."/>
        </authorList>
    </citation>
    <scope>NUCLEOTIDE SEQUENCE</scope>
    <source>
        <strain evidence="15">CBHHK173m</strain>
    </source>
</reference>
<dbReference type="EC" id="3.4.24.-" evidence="13"/>
<dbReference type="PANTHER" id="PTHR33478">
    <property type="entry name" value="EXTRACELLULAR METALLOPROTEINASE MEP"/>
    <property type="match status" value="1"/>
</dbReference>
<evidence type="ECO:0000256" key="7">
    <source>
        <dbReference type="ARBA" id="ARBA00022801"/>
    </source>
</evidence>
<dbReference type="AlphaFoldDB" id="A0AAD6U6U4"/>
<evidence type="ECO:0000256" key="10">
    <source>
        <dbReference type="ARBA" id="ARBA00023145"/>
    </source>
</evidence>
<keyword evidence="4 13" id="KW-0645">Protease</keyword>
<keyword evidence="5 12" id="KW-0479">Metal-binding</keyword>
<dbReference type="InterPro" id="IPR027268">
    <property type="entry name" value="Peptidase_M4/M1_CTD_sf"/>
</dbReference>
<evidence type="ECO:0000256" key="8">
    <source>
        <dbReference type="ARBA" id="ARBA00022833"/>
    </source>
</evidence>
<keyword evidence="8 12" id="KW-0862">Zinc</keyword>
<protein>
    <recommendedName>
        <fullName evidence="13">Extracellular metalloproteinase</fullName>
        <ecNumber evidence="13">3.4.24.-</ecNumber>
    </recommendedName>
    <alternativeName>
        <fullName evidence="13">Fungalysin</fullName>
    </alternativeName>
</protein>
<dbReference type="GO" id="GO:0008270">
    <property type="term" value="F:zinc ion binding"/>
    <property type="evidence" value="ECO:0007669"/>
    <property type="project" value="InterPro"/>
</dbReference>
<sequence>MHYKSSKESPISNAPPPVRYTAMVAFNKFFTSVLLAIAYASSGALGAPWPATSKHATHRLRAVGRGLTLNTFHPASTFETFGKGIDHPLNKRADVGLEDRTLAFVQSHLGVGTDAVAFKSGFAGEVSEHAFVRQAIDGIPVANAVANVAFNKEDRVVSFGSSFVKPTTVASSTPSISLEAAIAAAEATLDGTFNQHPPTLEFLALEDGALALTHVVQIQNDATGAWVEAFVDAHSGNVLSITDFVTKASYLVLPLTKEVLTQGFETLTDPQDLTASPNGWHSDGTTTTTTTAGNNVVAFKGAQSATTAQSAAGLVFNFPQSATTAPTTTANVNAARVNAFYVVNSIHDLSYRYGFTEAAFNFQNNNFGKGGAGNDRVTVSVQDSAGTDNADFATPADGQSGRMRMFLWDFTSPGRDGALENDIVVHENTHGITNRMTGGGTGRCLQTTEAGGMGEGWSDTMADWTEKTSAAVPDYVMGQYVIDDGAGIRSHPYSTSATVNPLRYSSLRTLSEVHDIGEVWANILHNVYAALVGARGFSTTARTNPGGTEGNIVFLHLFIDALALQPCNPTFLTARSAWIQADVNRYAGANACTLWNAFASRGLGTDAASHNDGSAVLAGC</sequence>
<evidence type="ECO:0000313" key="15">
    <source>
        <dbReference type="EMBL" id="KAJ7093265.1"/>
    </source>
</evidence>
<evidence type="ECO:0000256" key="12">
    <source>
        <dbReference type="PIRSR" id="PIRSR601842-2"/>
    </source>
</evidence>
<organism evidence="15 16">
    <name type="scientific">Mycena belliarum</name>
    <dbReference type="NCBI Taxonomy" id="1033014"/>
    <lineage>
        <taxon>Eukaryota</taxon>
        <taxon>Fungi</taxon>
        <taxon>Dikarya</taxon>
        <taxon>Basidiomycota</taxon>
        <taxon>Agaricomycotina</taxon>
        <taxon>Agaricomycetes</taxon>
        <taxon>Agaricomycetidae</taxon>
        <taxon>Agaricales</taxon>
        <taxon>Marasmiineae</taxon>
        <taxon>Mycenaceae</taxon>
        <taxon>Mycena</taxon>
    </lineage>
</organism>
<feature type="binding site" evidence="12">
    <location>
        <position position="430"/>
    </location>
    <ligand>
        <name>Zn(2+)</name>
        <dbReference type="ChEBI" id="CHEBI:29105"/>
        <note>catalytic</note>
    </ligand>
</feature>
<gene>
    <name evidence="15" type="ORF">B0H15DRAFT_831844</name>
</gene>
<evidence type="ECO:0000256" key="5">
    <source>
        <dbReference type="ARBA" id="ARBA00022723"/>
    </source>
</evidence>
<dbReference type="Proteomes" id="UP001222325">
    <property type="component" value="Unassembled WGS sequence"/>
</dbReference>